<keyword evidence="5" id="KW-1185">Reference proteome</keyword>
<evidence type="ECO:0000256" key="2">
    <source>
        <dbReference type="ARBA" id="ARBA00022679"/>
    </source>
</evidence>
<sequence>MQSQNNCGFYTQNEIQELGFVRVGKNVLISKNAKIYGASKISIGSNVRIDDFCILSGRIEIGDFVHLGASSNITGSDVGVIIKDFCSISSHVRIFAISDDYTGEGMTNPCIPNHFKQIQKQRIILEKHCIIGSGSMIIPKAYLAEGVAVGAMSLLVRETKPWGVYFGIPAKRIKERKKDILQLEQEFLKTQNIMGGGDRQIISPSSKKVCA</sequence>
<dbReference type="GO" id="GO:0016746">
    <property type="term" value="F:acyltransferase activity"/>
    <property type="evidence" value="ECO:0007669"/>
    <property type="project" value="UniProtKB-KW"/>
</dbReference>
<evidence type="ECO:0000256" key="3">
    <source>
        <dbReference type="ARBA" id="ARBA00023315"/>
    </source>
</evidence>
<dbReference type="SUPFAM" id="SSF51161">
    <property type="entry name" value="Trimeric LpxA-like enzymes"/>
    <property type="match status" value="1"/>
</dbReference>
<dbReference type="OrthoDB" id="272049at2"/>
<keyword evidence="2" id="KW-0808">Transferase</keyword>
<dbReference type="PANTHER" id="PTHR43300">
    <property type="entry name" value="ACETYLTRANSFERASE"/>
    <property type="match status" value="1"/>
</dbReference>
<dbReference type="KEGG" id="het:BBW65_03955"/>
<evidence type="ECO:0000313" key="5">
    <source>
        <dbReference type="Proteomes" id="UP000092884"/>
    </source>
</evidence>
<evidence type="ECO:0000256" key="1">
    <source>
        <dbReference type="ARBA" id="ARBA00007274"/>
    </source>
</evidence>
<name>A0A1B1U7K3_9HELI</name>
<dbReference type="InterPro" id="IPR011004">
    <property type="entry name" value="Trimer_LpxA-like_sf"/>
</dbReference>
<organism evidence="4 5">
    <name type="scientific">Helicobacter enhydrae</name>
    <dbReference type="NCBI Taxonomy" id="222136"/>
    <lineage>
        <taxon>Bacteria</taxon>
        <taxon>Pseudomonadati</taxon>
        <taxon>Campylobacterota</taxon>
        <taxon>Epsilonproteobacteria</taxon>
        <taxon>Campylobacterales</taxon>
        <taxon>Helicobacteraceae</taxon>
        <taxon>Helicobacter</taxon>
    </lineage>
</organism>
<keyword evidence="3" id="KW-0012">Acyltransferase</keyword>
<accession>A0A1B1U7K3</accession>
<dbReference type="Gene3D" id="2.160.10.10">
    <property type="entry name" value="Hexapeptide repeat proteins"/>
    <property type="match status" value="1"/>
</dbReference>
<dbReference type="STRING" id="222136.BBW65_03955"/>
<dbReference type="AlphaFoldDB" id="A0A1B1U7K3"/>
<dbReference type="InterPro" id="IPR050179">
    <property type="entry name" value="Trans_hexapeptide_repeat"/>
</dbReference>
<dbReference type="EMBL" id="CP016503">
    <property type="protein sequence ID" value="ANV98758.1"/>
    <property type="molecule type" value="Genomic_DNA"/>
</dbReference>
<comment type="similarity">
    <text evidence="1">Belongs to the transferase hexapeptide repeat family.</text>
</comment>
<protein>
    <recommendedName>
        <fullName evidence="6">Acyltransferase</fullName>
    </recommendedName>
</protein>
<evidence type="ECO:0008006" key="6">
    <source>
        <dbReference type="Google" id="ProtNLM"/>
    </source>
</evidence>
<dbReference type="Proteomes" id="UP000092884">
    <property type="component" value="Chromosome"/>
</dbReference>
<reference evidence="5" key="1">
    <citation type="submission" date="2016-07" db="EMBL/GenBank/DDBJ databases">
        <authorList>
            <person name="Florea S."/>
            <person name="Webb J.S."/>
            <person name="Jaromczyk J."/>
            <person name="Schardl C.L."/>
        </authorList>
    </citation>
    <scope>NUCLEOTIDE SEQUENCE [LARGE SCALE GENOMIC DNA]</scope>
    <source>
        <strain evidence="5">MIT 01-6242</strain>
    </source>
</reference>
<evidence type="ECO:0000313" key="4">
    <source>
        <dbReference type="EMBL" id="ANV98758.1"/>
    </source>
</evidence>
<gene>
    <name evidence="4" type="ORF">BBW65_03955</name>
</gene>
<dbReference type="PANTHER" id="PTHR43300:SF12">
    <property type="entry name" value="CHLORAMPHENICOL ACETYLTRANSFERASE"/>
    <property type="match status" value="1"/>
</dbReference>
<proteinExistence type="inferred from homology"/>